<name>A0A401IJB2_APHSA</name>
<feature type="domain" description="PIN" evidence="1">
    <location>
        <begin position="2"/>
        <end position="115"/>
    </location>
</feature>
<dbReference type="Gene3D" id="3.40.50.1010">
    <property type="entry name" value="5'-nuclease"/>
    <property type="match status" value="1"/>
</dbReference>
<dbReference type="PANTHER" id="PTHR34610">
    <property type="entry name" value="SSL7007 PROTEIN"/>
    <property type="match status" value="1"/>
</dbReference>
<keyword evidence="3" id="KW-1185">Reference proteome</keyword>
<organism evidence="2 3">
    <name type="scientific">Aphanothece sacrum FPU1</name>
    <dbReference type="NCBI Taxonomy" id="1920663"/>
    <lineage>
        <taxon>Bacteria</taxon>
        <taxon>Bacillati</taxon>
        <taxon>Cyanobacteriota</taxon>
        <taxon>Cyanophyceae</taxon>
        <taxon>Oscillatoriophycideae</taxon>
        <taxon>Chroococcales</taxon>
        <taxon>Aphanothecaceae</taxon>
        <taxon>Aphanothece</taxon>
    </lineage>
</organism>
<evidence type="ECO:0000313" key="3">
    <source>
        <dbReference type="Proteomes" id="UP000287247"/>
    </source>
</evidence>
<proteinExistence type="predicted"/>
<dbReference type="GO" id="GO:0003677">
    <property type="term" value="F:DNA binding"/>
    <property type="evidence" value="ECO:0007669"/>
    <property type="project" value="UniProtKB-KW"/>
</dbReference>
<dbReference type="Proteomes" id="UP000287247">
    <property type="component" value="Unassembled WGS sequence"/>
</dbReference>
<dbReference type="EMBL" id="BDQK01000013">
    <property type="protein sequence ID" value="GBF81349.1"/>
    <property type="molecule type" value="Genomic_DNA"/>
</dbReference>
<dbReference type="RefSeq" id="WP_124976549.1">
    <property type="nucleotide sequence ID" value="NZ_BDQK01000013.1"/>
</dbReference>
<reference evidence="3" key="1">
    <citation type="submission" date="2017-05" db="EMBL/GenBank/DDBJ databases">
        <title>Physiological properties and genetic analysis related to exopolysaccharide production of fresh-water unicellular cyanobacterium Aphanothece sacrum, Suizenji Nori, that has been cultured as a food source in Japan.</title>
        <authorList>
            <person name="Kanesaki Y."/>
            <person name="Yoshikawa S."/>
            <person name="Ohki K."/>
        </authorList>
    </citation>
    <scope>NUCLEOTIDE SEQUENCE [LARGE SCALE GENOMIC DNA]</scope>
    <source>
        <strain evidence="3">FPU1</strain>
    </source>
</reference>
<gene>
    <name evidence="2" type="ORF">AsFPU1_2762</name>
</gene>
<dbReference type="InterPro" id="IPR002716">
    <property type="entry name" value="PIN_dom"/>
</dbReference>
<keyword evidence="2" id="KW-0238">DNA-binding</keyword>
<dbReference type="SUPFAM" id="SSF88723">
    <property type="entry name" value="PIN domain-like"/>
    <property type="match status" value="1"/>
</dbReference>
<dbReference type="SMART" id="SM00670">
    <property type="entry name" value="PINc"/>
    <property type="match status" value="1"/>
</dbReference>
<dbReference type="PANTHER" id="PTHR34610:SF3">
    <property type="entry name" value="SSL7007 PROTEIN"/>
    <property type="match status" value="1"/>
</dbReference>
<evidence type="ECO:0000313" key="2">
    <source>
        <dbReference type="EMBL" id="GBF81349.1"/>
    </source>
</evidence>
<protein>
    <submittedName>
        <fullName evidence="2">DNA-binding protein</fullName>
    </submittedName>
</protein>
<dbReference type="AlphaFoldDB" id="A0A401IJB2"/>
<dbReference type="OrthoDB" id="426765at2"/>
<dbReference type="NCBIfam" id="TIGR00305">
    <property type="entry name" value="putative toxin-antitoxin system toxin component, PIN family"/>
    <property type="match status" value="1"/>
</dbReference>
<sequence length="133" mass="15388">MVRFVLDTNVIVSSLLFSQSIPRQAVNKALDTGKILISQEIIRELTKVLNRKKLNKYLLQEERMKFLADFLKDAETVTITQNFDVCRDKKDNKFIDLAVCGKAQYIITGDQDLLTLNPFSEIYIINSRQFLNQ</sequence>
<comment type="caution">
    <text evidence="2">The sequence shown here is derived from an EMBL/GenBank/DDBJ whole genome shotgun (WGS) entry which is preliminary data.</text>
</comment>
<dbReference type="Pfam" id="PF13470">
    <property type="entry name" value="PIN_3"/>
    <property type="match status" value="1"/>
</dbReference>
<accession>A0A401IJB2</accession>
<dbReference type="InterPro" id="IPR002850">
    <property type="entry name" value="PIN_toxin-like"/>
</dbReference>
<dbReference type="InterPro" id="IPR029060">
    <property type="entry name" value="PIN-like_dom_sf"/>
</dbReference>
<evidence type="ECO:0000259" key="1">
    <source>
        <dbReference type="SMART" id="SM00670"/>
    </source>
</evidence>